<evidence type="ECO:0000256" key="4">
    <source>
        <dbReference type="ARBA" id="ARBA00022723"/>
    </source>
</evidence>
<reference evidence="11" key="1">
    <citation type="submission" date="2020-02" db="EMBL/GenBank/DDBJ databases">
        <authorList>
            <person name="Meier V. D."/>
        </authorList>
    </citation>
    <scope>NUCLEOTIDE SEQUENCE</scope>
    <source>
        <strain evidence="11">AVDCRST_MAG56</strain>
    </source>
</reference>
<evidence type="ECO:0000256" key="10">
    <source>
        <dbReference type="ARBA" id="ARBA00044991"/>
    </source>
</evidence>
<organism evidence="11">
    <name type="scientific">uncultured Cytophagales bacterium</name>
    <dbReference type="NCBI Taxonomy" id="158755"/>
    <lineage>
        <taxon>Bacteria</taxon>
        <taxon>Pseudomonadati</taxon>
        <taxon>Bacteroidota</taxon>
        <taxon>Sphingobacteriia</taxon>
        <taxon>Sphingobacteriales</taxon>
        <taxon>environmental samples</taxon>
    </lineage>
</organism>
<keyword evidence="7" id="KW-0119">Carbohydrate metabolism</keyword>
<keyword evidence="3" id="KW-0597">Phosphoprotein</keyword>
<dbReference type="PANTHER" id="PTHR46193">
    <property type="entry name" value="6-PHOSPHOGLUCONATE PHOSPHATASE"/>
    <property type="match status" value="1"/>
</dbReference>
<dbReference type="Pfam" id="PF13419">
    <property type="entry name" value="HAD_2"/>
    <property type="match status" value="1"/>
</dbReference>
<dbReference type="EC" id="5.4.2.6" evidence="9"/>
<evidence type="ECO:0000256" key="1">
    <source>
        <dbReference type="ARBA" id="ARBA00001946"/>
    </source>
</evidence>
<evidence type="ECO:0000313" key="11">
    <source>
        <dbReference type="EMBL" id="CAA9223063.1"/>
    </source>
</evidence>
<evidence type="ECO:0000256" key="5">
    <source>
        <dbReference type="ARBA" id="ARBA00022842"/>
    </source>
</evidence>
<accession>A0A6J4HH71</accession>
<dbReference type="SFLD" id="SFLDG01129">
    <property type="entry name" value="C1.5:_HAD__Beta-PGM__Phosphata"/>
    <property type="match status" value="1"/>
</dbReference>
<dbReference type="Gene3D" id="1.10.150.240">
    <property type="entry name" value="Putative phosphatase, domain 2"/>
    <property type="match status" value="1"/>
</dbReference>
<evidence type="ECO:0000256" key="8">
    <source>
        <dbReference type="ARBA" id="ARBA00044926"/>
    </source>
</evidence>
<name>A0A6J4HH71_9SPHI</name>
<evidence type="ECO:0000256" key="9">
    <source>
        <dbReference type="ARBA" id="ARBA00044968"/>
    </source>
</evidence>
<dbReference type="InterPro" id="IPR010976">
    <property type="entry name" value="B-phosphoglucomutase_hydrolase"/>
</dbReference>
<evidence type="ECO:0000256" key="2">
    <source>
        <dbReference type="ARBA" id="ARBA00006171"/>
    </source>
</evidence>
<dbReference type="Gene3D" id="3.40.50.1000">
    <property type="entry name" value="HAD superfamily/HAD-like"/>
    <property type="match status" value="1"/>
</dbReference>
<dbReference type="PANTHER" id="PTHR46193:SF18">
    <property type="entry name" value="HEXITOL PHOSPHATASE B"/>
    <property type="match status" value="1"/>
</dbReference>
<dbReference type="EMBL" id="CADCTQ010000050">
    <property type="protein sequence ID" value="CAA9223063.1"/>
    <property type="molecule type" value="Genomic_DNA"/>
</dbReference>
<comment type="similarity">
    <text evidence="2">Belongs to the HAD-like hydrolase superfamily. CbbY/CbbZ/Gph/YieH family.</text>
</comment>
<dbReference type="AlphaFoldDB" id="A0A6J4HH71"/>
<dbReference type="InterPro" id="IPR051600">
    <property type="entry name" value="Beta-PGM-like"/>
</dbReference>
<evidence type="ECO:0000256" key="6">
    <source>
        <dbReference type="ARBA" id="ARBA00023235"/>
    </source>
</evidence>
<dbReference type="GO" id="GO:0046872">
    <property type="term" value="F:metal ion binding"/>
    <property type="evidence" value="ECO:0007669"/>
    <property type="project" value="UniProtKB-KW"/>
</dbReference>
<dbReference type="InterPro" id="IPR006439">
    <property type="entry name" value="HAD-SF_hydro_IA"/>
</dbReference>
<keyword evidence="6" id="KW-0413">Isomerase</keyword>
<dbReference type="InterPro" id="IPR036412">
    <property type="entry name" value="HAD-like_sf"/>
</dbReference>
<gene>
    <name evidence="11" type="ORF">AVDCRST_MAG56-549</name>
</gene>
<sequence length="220" mass="24450">MTAAPFAVIFDMDGVVVDNIPYHFDAWRQFAARYGLALSDDELTRYVNGRVAKEVLEYLFKKELTAEEVHRYTEEKEDVYRDLYRPHLKPTAGLLPFLEMLRTGGIPTAVATSAPYSNIDFTLGGTGTRPYFREIVDARHVKRGKPDPEIYLQAADRLGMAPPRCIVIEDALLGVQAGLGAGMKVIGITTTHTPAELSNTHLVITDFRELSLPVLGQLIS</sequence>
<dbReference type="SFLD" id="SFLDG01135">
    <property type="entry name" value="C1.5.6:_HAD__Beta-PGM__Phospha"/>
    <property type="match status" value="1"/>
</dbReference>
<comment type="cofactor">
    <cofactor evidence="1">
        <name>Mg(2+)</name>
        <dbReference type="ChEBI" id="CHEBI:18420"/>
    </cofactor>
</comment>
<evidence type="ECO:0000256" key="7">
    <source>
        <dbReference type="ARBA" id="ARBA00023277"/>
    </source>
</evidence>
<evidence type="ECO:0000256" key="3">
    <source>
        <dbReference type="ARBA" id="ARBA00022553"/>
    </source>
</evidence>
<comment type="catalytic activity">
    <reaction evidence="8">
        <text>beta-D-glucose 1-phosphate = beta-D-glucose 6-phosphate</text>
        <dbReference type="Rhea" id="RHEA:20113"/>
        <dbReference type="ChEBI" id="CHEBI:57684"/>
        <dbReference type="ChEBI" id="CHEBI:58247"/>
        <dbReference type="EC" id="5.4.2.6"/>
    </reaction>
</comment>
<dbReference type="NCBIfam" id="TIGR01509">
    <property type="entry name" value="HAD-SF-IA-v3"/>
    <property type="match status" value="1"/>
</dbReference>
<proteinExistence type="inferred from homology"/>
<dbReference type="GO" id="GO:0008801">
    <property type="term" value="F:beta-phosphoglucomutase activity"/>
    <property type="evidence" value="ECO:0007669"/>
    <property type="project" value="UniProtKB-EC"/>
</dbReference>
<dbReference type="InterPro" id="IPR041492">
    <property type="entry name" value="HAD_2"/>
</dbReference>
<dbReference type="InterPro" id="IPR023198">
    <property type="entry name" value="PGP-like_dom2"/>
</dbReference>
<dbReference type="NCBIfam" id="TIGR02009">
    <property type="entry name" value="PGMB-YQAB-SF"/>
    <property type="match status" value="1"/>
</dbReference>
<keyword evidence="5" id="KW-0460">Magnesium</keyword>
<dbReference type="SFLD" id="SFLDS00003">
    <property type="entry name" value="Haloacid_Dehalogenase"/>
    <property type="match status" value="1"/>
</dbReference>
<dbReference type="InterPro" id="IPR023214">
    <property type="entry name" value="HAD_sf"/>
</dbReference>
<keyword evidence="4" id="KW-0479">Metal-binding</keyword>
<dbReference type="PRINTS" id="PR00413">
    <property type="entry name" value="HADHALOGNASE"/>
</dbReference>
<dbReference type="SUPFAM" id="SSF56784">
    <property type="entry name" value="HAD-like"/>
    <property type="match status" value="1"/>
</dbReference>
<protein>
    <recommendedName>
        <fullName evidence="10">Beta-phosphoglucomutase</fullName>
        <ecNumber evidence="9">5.4.2.6</ecNumber>
    </recommendedName>
</protein>